<comment type="caution">
    <text evidence="2">The sequence shown here is derived from an EMBL/GenBank/DDBJ whole genome shotgun (WGS) entry which is preliminary data.</text>
</comment>
<evidence type="ECO:0000313" key="3">
    <source>
        <dbReference type="Proteomes" id="UP001589887"/>
    </source>
</evidence>
<accession>A0ABV6TD33</accession>
<dbReference type="Proteomes" id="UP001589887">
    <property type="component" value="Unassembled WGS sequence"/>
</dbReference>
<dbReference type="Pfam" id="PF19402">
    <property type="entry name" value="RamS"/>
    <property type="match status" value="1"/>
</dbReference>
<protein>
    <submittedName>
        <fullName evidence="2">SapB/AmfS family lanthipeptide</fullName>
    </submittedName>
</protein>
<sequence length="82" mass="8464">MRSEPARITPAQGRGAFPRLSAGGRWSPTREGAAVVLLDLQALTLQDAEHASTGAAGSAGSVFFCNSSVTVIFCCVDGPVDR</sequence>
<dbReference type="InterPro" id="IPR045825">
    <property type="entry name" value="RamS"/>
</dbReference>
<name>A0ABV6TD33_9ACTN</name>
<dbReference type="EMBL" id="JBHMQV010000009">
    <property type="protein sequence ID" value="MFC0843699.1"/>
    <property type="molecule type" value="Genomic_DNA"/>
</dbReference>
<proteinExistence type="predicted"/>
<dbReference type="RefSeq" id="WP_394324115.1">
    <property type="nucleotide sequence ID" value="NZ_JBHMQV010000009.1"/>
</dbReference>
<feature type="region of interest" description="Disordered" evidence="1">
    <location>
        <begin position="1"/>
        <end position="25"/>
    </location>
</feature>
<dbReference type="NCBIfam" id="NF033212">
    <property type="entry name" value="SapB_AmfS_lanti"/>
    <property type="match status" value="1"/>
</dbReference>
<gene>
    <name evidence="2" type="ORF">ACFH04_08195</name>
</gene>
<reference evidence="2 3" key="1">
    <citation type="submission" date="2024-09" db="EMBL/GenBank/DDBJ databases">
        <authorList>
            <person name="Sun Q."/>
            <person name="Mori K."/>
        </authorList>
    </citation>
    <scope>NUCLEOTIDE SEQUENCE [LARGE SCALE GENOMIC DNA]</scope>
    <source>
        <strain evidence="2 3">JCM 4557</strain>
    </source>
</reference>
<organism evidence="2 3">
    <name type="scientific">Streptomyces noboritoensis</name>
    <dbReference type="NCBI Taxonomy" id="67337"/>
    <lineage>
        <taxon>Bacteria</taxon>
        <taxon>Bacillati</taxon>
        <taxon>Actinomycetota</taxon>
        <taxon>Actinomycetes</taxon>
        <taxon>Kitasatosporales</taxon>
        <taxon>Streptomycetaceae</taxon>
        <taxon>Streptomyces</taxon>
    </lineage>
</organism>
<keyword evidence="3" id="KW-1185">Reference proteome</keyword>
<evidence type="ECO:0000256" key="1">
    <source>
        <dbReference type="SAM" id="MobiDB-lite"/>
    </source>
</evidence>
<evidence type="ECO:0000313" key="2">
    <source>
        <dbReference type="EMBL" id="MFC0843699.1"/>
    </source>
</evidence>